<keyword evidence="1" id="KW-0812">Transmembrane</keyword>
<gene>
    <name evidence="2" type="ORF">H8709_04370</name>
</gene>
<organism evidence="2 3">
    <name type="scientific">Zongyangia hominis</name>
    <dbReference type="NCBI Taxonomy" id="2763677"/>
    <lineage>
        <taxon>Bacteria</taxon>
        <taxon>Bacillati</taxon>
        <taxon>Bacillota</taxon>
        <taxon>Clostridia</taxon>
        <taxon>Eubacteriales</taxon>
        <taxon>Oscillospiraceae</taxon>
        <taxon>Zongyangia</taxon>
    </lineage>
</organism>
<dbReference type="Proteomes" id="UP000660861">
    <property type="component" value="Unassembled WGS sequence"/>
</dbReference>
<comment type="caution">
    <text evidence="2">The sequence shown here is derived from an EMBL/GenBank/DDBJ whole genome shotgun (WGS) entry which is preliminary data.</text>
</comment>
<dbReference type="EMBL" id="JACRTC010000002">
    <property type="protein sequence ID" value="MBC8570058.1"/>
    <property type="molecule type" value="Genomic_DNA"/>
</dbReference>
<evidence type="ECO:0000313" key="2">
    <source>
        <dbReference type="EMBL" id="MBC8570058.1"/>
    </source>
</evidence>
<evidence type="ECO:0000256" key="1">
    <source>
        <dbReference type="SAM" id="Phobius"/>
    </source>
</evidence>
<dbReference type="AlphaFoldDB" id="A0A926EA79"/>
<evidence type="ECO:0000313" key="3">
    <source>
        <dbReference type="Proteomes" id="UP000660861"/>
    </source>
</evidence>
<sequence length="71" mass="7388">MVALYAKRTNPVSTYVTHALCGFLGLAAVNLTTGYTGIVMGVNLFTCLVTALLGLPGVATMSALHFIWAIG</sequence>
<accession>A0A926EA79</accession>
<dbReference type="InterPro" id="IPR010001">
    <property type="entry name" value="BofA"/>
</dbReference>
<keyword evidence="1" id="KW-1133">Transmembrane helix</keyword>
<keyword evidence="1" id="KW-0472">Membrane</keyword>
<protein>
    <submittedName>
        <fullName evidence="2">Pro-sigmaK processing inhibitor BofA family protein</fullName>
    </submittedName>
</protein>
<dbReference type="Pfam" id="PF07441">
    <property type="entry name" value="BofA"/>
    <property type="match status" value="1"/>
</dbReference>
<name>A0A926EA79_9FIRM</name>
<feature type="transmembrane region" description="Helical" evidence="1">
    <location>
        <begin position="44"/>
        <end position="70"/>
    </location>
</feature>
<proteinExistence type="predicted"/>
<feature type="transmembrane region" description="Helical" evidence="1">
    <location>
        <begin position="12"/>
        <end position="32"/>
    </location>
</feature>
<keyword evidence="3" id="KW-1185">Reference proteome</keyword>
<reference evidence="2" key="1">
    <citation type="submission" date="2020-08" db="EMBL/GenBank/DDBJ databases">
        <title>Genome public.</title>
        <authorList>
            <person name="Liu C."/>
            <person name="Sun Q."/>
        </authorList>
    </citation>
    <scope>NUCLEOTIDE SEQUENCE</scope>
    <source>
        <strain evidence="2">NSJ-54</strain>
    </source>
</reference>